<gene>
    <name evidence="5" type="ORF">AFUA_4G00250</name>
</gene>
<dbReference type="OMA" id="LYPLPEC"/>
<evidence type="ECO:0000313" key="6">
    <source>
        <dbReference type="Proteomes" id="UP000002530"/>
    </source>
</evidence>
<reference evidence="5 6" key="1">
    <citation type="journal article" date="2005" name="Nature">
        <title>Genomic sequence of the pathogenic and allergenic filamentous fungus Aspergillus fumigatus.</title>
        <authorList>
            <person name="Nierman W.C."/>
            <person name="Pain A."/>
            <person name="Anderson M.J."/>
            <person name="Wortman J.R."/>
            <person name="Kim H.S."/>
            <person name="Arroyo J."/>
            <person name="Berriman M."/>
            <person name="Abe K."/>
            <person name="Archer D.B."/>
            <person name="Bermejo C."/>
            <person name="Bennett J."/>
            <person name="Bowyer P."/>
            <person name="Chen D."/>
            <person name="Collins M."/>
            <person name="Coulsen R."/>
            <person name="Davies R."/>
            <person name="Dyer P.S."/>
            <person name="Farman M."/>
            <person name="Fedorova N."/>
            <person name="Fedorova N."/>
            <person name="Feldblyum T.V."/>
            <person name="Fischer R."/>
            <person name="Fosker N."/>
            <person name="Fraser A."/>
            <person name="Garcia J.L."/>
            <person name="Garcia M.J."/>
            <person name="Goble A."/>
            <person name="Goldman G.H."/>
            <person name="Gomi K."/>
            <person name="Griffith-Jones S."/>
            <person name="Gwilliam R."/>
            <person name="Haas B."/>
            <person name="Haas H."/>
            <person name="Harris D."/>
            <person name="Horiuchi H."/>
            <person name="Huang J."/>
            <person name="Humphray S."/>
            <person name="Jimenez J."/>
            <person name="Keller N."/>
            <person name="Khouri H."/>
            <person name="Kitamoto K."/>
            <person name="Kobayashi T."/>
            <person name="Konzack S."/>
            <person name="Kulkarni R."/>
            <person name="Kumagai T."/>
            <person name="Lafon A."/>
            <person name="Latge J.P."/>
            <person name="Li W."/>
            <person name="Lord A."/>
            <person name="Lu C."/>
            <person name="Majoros W.H."/>
            <person name="May G.S."/>
            <person name="Miller B.L."/>
            <person name="Mohamoud Y."/>
            <person name="Molina M."/>
            <person name="Monod M."/>
            <person name="Mouyna I."/>
            <person name="Mulligan S."/>
            <person name="Murphy L."/>
            <person name="O'Neil S."/>
            <person name="Paulsen I."/>
            <person name="Penalva M.A."/>
            <person name="Pertea M."/>
            <person name="Price C."/>
            <person name="Pritchard B.L."/>
            <person name="Quail M.A."/>
            <person name="Rabbinowitsch E."/>
            <person name="Rawlins N."/>
            <person name="Rajandream M.A."/>
            <person name="Reichard U."/>
            <person name="Renauld H."/>
            <person name="Robson G.D."/>
            <person name="Rodriguez de Cordoba S."/>
            <person name="Rodriguez-Pena J.M."/>
            <person name="Ronning C.M."/>
            <person name="Rutter S."/>
            <person name="Salzberg S.L."/>
            <person name="Sanchez M."/>
            <person name="Sanchez-Ferrero J.C."/>
            <person name="Saunders D."/>
            <person name="Seeger K."/>
            <person name="Squares R."/>
            <person name="Squares S."/>
            <person name="Takeuchi M."/>
            <person name="Tekaia F."/>
            <person name="Turner G."/>
            <person name="Vazquez de Aldana C.R."/>
            <person name="Weidman J."/>
            <person name="White O."/>
            <person name="Woodward J."/>
            <person name="Yu J.H."/>
            <person name="Fraser C."/>
            <person name="Galagan J.E."/>
            <person name="Asai K."/>
            <person name="Machida M."/>
            <person name="Hall N."/>
            <person name="Barrell B."/>
            <person name="Denning D.W."/>
        </authorList>
    </citation>
    <scope>NUCLEOTIDE SEQUENCE [LARGE SCALE GENOMIC DNA]</scope>
    <source>
        <strain evidence="5 6">Af293</strain>
    </source>
</reference>
<dbReference type="SUPFAM" id="SSF82171">
    <property type="entry name" value="DPP6 N-terminal domain-like"/>
    <property type="match status" value="1"/>
</dbReference>
<dbReference type="Proteomes" id="UP000002530">
    <property type="component" value="Unassembled WGS sequence"/>
</dbReference>
<organism evidence="5 6">
    <name type="scientific">Aspergillus fumigatus (strain ATCC MYA-4609 / CBS 101355 / FGSC A1100 / Af293)</name>
    <name type="common">Neosartorya fumigata</name>
    <dbReference type="NCBI Taxonomy" id="330879"/>
    <lineage>
        <taxon>Eukaryota</taxon>
        <taxon>Fungi</taxon>
        <taxon>Dikarya</taxon>
        <taxon>Ascomycota</taxon>
        <taxon>Pezizomycotina</taxon>
        <taxon>Eurotiomycetes</taxon>
        <taxon>Eurotiomycetidae</taxon>
        <taxon>Eurotiales</taxon>
        <taxon>Aspergillaceae</taxon>
        <taxon>Aspergillus</taxon>
        <taxon>Aspergillus subgen. Fumigati</taxon>
    </lineage>
</organism>
<dbReference type="HOGENOM" id="CLU_010931_0_0_1"/>
<dbReference type="InterPro" id="IPR055526">
    <property type="entry name" value="DUF7100"/>
</dbReference>
<dbReference type="Pfam" id="PF23388">
    <property type="entry name" value="DUF7099"/>
    <property type="match status" value="1"/>
</dbReference>
<dbReference type="OrthoDB" id="5321461at2759"/>
<evidence type="ECO:0000256" key="1">
    <source>
        <dbReference type="SAM" id="MobiDB-lite"/>
    </source>
</evidence>
<feature type="compositionally biased region" description="Low complexity" evidence="1">
    <location>
        <begin position="553"/>
        <end position="562"/>
    </location>
</feature>
<accession>Q4W948</accession>
<evidence type="ECO:0000259" key="4">
    <source>
        <dbReference type="Pfam" id="PF23392"/>
    </source>
</evidence>
<evidence type="ECO:0000313" key="5">
    <source>
        <dbReference type="EMBL" id="EAL84393.2"/>
    </source>
</evidence>
<dbReference type="KEGG" id="afm:AFUA_4G00250"/>
<feature type="domain" description="DUF7100" evidence="3">
    <location>
        <begin position="91"/>
        <end position="411"/>
    </location>
</feature>
<sequence>MDDKDAGRASCLSHQPSHLGISLHFIAQPVIKPPAGFPRRRPSSMKDNGVSGLTQTIRAIKPGQGTPSYSPRIALQKGNGDGLPSPIFSSLTGIWSLLALRSDIDDIILELLGRFSLEKVYADADKESYADLILTLLVQLRVIFFIQRLTLPPGGTIPVDWSLGFLVSWEVTVRTVEFILQIVLEAREVLWDSPLRDEYLSRLVLSTVQILLLHPKTPPNSRLRDRRDRFARVHRALERVCDNYPDTSSSFLAVCRAIADALRAEPNALSLPPRLKQELPSLTGDLYPLPDCLSSSSVATFVPQHGSSQSWLSQLLGLYDVAQYVVGANVQFAVNTRKVCDPKLERASKSSRDAVLHALNRIRLPPYVSAGHLIPMISKDFRVILPDTPSLGQHRRDGNTVDALEALRERLGHRLMVHRVSDGAMMHSVSQITRYIELLDNPGDQLRSASPALYVVNCQECHFLGSSLVRQIATLTHLDDAGGASGVALPTESRCAFCGSAVTMVREVSLARYTWEHLKPLSPNVEAINAERHLPSQFLLAPSRFDPLRRDSGMASGPSSGPSSPPPFGLSAFPQGRTNAPRAEPWVDGPPVLGNQRTSETPPPRTLRPAAGEPPFSADSVGGFEPLSKTTTFTHTSSSSSAGIRALSPPTTSDKSRSKWKSRFASSKKETRDLADTSSLSSATLETQKLEEIDLKNLCRRGKHSAGGKFAQNIKVNLSQDSTYSLFWSQSSIQIWDVSTCPPTFKDAITPDGFFILAAVTGTHVAYMTGDRDRKQTLWIQSLERMTTRPVEYRVGPTPWCTSMTVSPSGSFVAVGFDKSTVGLFAPSEWQQPRLYRVHARYHQDCKDCPPIATVSFSHDGLALVCSTRSERNGMIQVFLSHFPFSEFQEVLPCRYRVPPPESEDNGISSVLFQPGIGGKEDIICITTWTQSGVPILVHPNGGHRTEIRVQSSASSNHKGKLGNRIQAAAFSPSGHELVLANDKGYVYRVSNLSSIPIEVRRVATSKEFTTKTESFALAYVHQTDEDLILVSWSDSSKGVGYVRKIPIMTTGEVQHLQESNIVNATVHPSQPELPEFQPPEEKVPEKRQILVKPPVELEASEMSPPPIQRPSRMGLFGSLHGKK</sequence>
<feature type="compositionally biased region" description="Low complexity" evidence="1">
    <location>
        <begin position="628"/>
        <end position="641"/>
    </location>
</feature>
<name>Q4W948_ASPFU</name>
<protein>
    <submittedName>
        <fullName evidence="5">WD40 repeat protein</fullName>
    </submittedName>
</protein>
<dbReference type="STRING" id="330879.Q4W948"/>
<proteinExistence type="predicted"/>
<evidence type="ECO:0000259" key="3">
    <source>
        <dbReference type="Pfam" id="PF23391"/>
    </source>
</evidence>
<dbReference type="RefSeq" id="XP_746431.2">
    <property type="nucleotide sequence ID" value="XM_741338.2"/>
</dbReference>
<keyword evidence="6" id="KW-1185">Reference proteome</keyword>
<evidence type="ECO:0000259" key="2">
    <source>
        <dbReference type="Pfam" id="PF23388"/>
    </source>
</evidence>
<comment type="caution">
    <text evidence="5">The sequence shown here is derived from an EMBL/GenBank/DDBJ whole genome shotgun (WGS) entry which is preliminary data.</text>
</comment>
<dbReference type="eggNOG" id="ENOG502SH8E">
    <property type="taxonomic scope" value="Eukaryota"/>
</dbReference>
<feature type="region of interest" description="Disordered" evidence="1">
    <location>
        <begin position="1096"/>
        <end position="1124"/>
    </location>
</feature>
<dbReference type="AlphaFoldDB" id="Q4W948"/>
<dbReference type="InterPro" id="IPR055525">
    <property type="entry name" value="DUF7099"/>
</dbReference>
<feature type="region of interest" description="Disordered" evidence="1">
    <location>
        <begin position="547"/>
        <end position="681"/>
    </location>
</feature>
<dbReference type="EMBL" id="AAHF01000017">
    <property type="protein sequence ID" value="EAL84393.2"/>
    <property type="molecule type" value="Genomic_DNA"/>
</dbReference>
<dbReference type="InterPro" id="IPR015943">
    <property type="entry name" value="WD40/YVTN_repeat-like_dom_sf"/>
</dbReference>
<dbReference type="VEuPathDB" id="FungiDB:Afu4g00250"/>
<dbReference type="Pfam" id="PF23391">
    <property type="entry name" value="DUF7100"/>
    <property type="match status" value="1"/>
</dbReference>
<dbReference type="Pfam" id="PF23392">
    <property type="entry name" value="DUF7101"/>
    <property type="match status" value="1"/>
</dbReference>
<dbReference type="InParanoid" id="Q4W948"/>
<feature type="domain" description="DUF7101" evidence="4">
    <location>
        <begin position="425"/>
        <end position="518"/>
    </location>
</feature>
<dbReference type="GeneID" id="3503735"/>
<dbReference type="InterPro" id="IPR055527">
    <property type="entry name" value="DUF7101"/>
</dbReference>
<dbReference type="Gene3D" id="2.130.10.10">
    <property type="entry name" value="YVTN repeat-like/Quinoprotein amine dehydrogenase"/>
    <property type="match status" value="1"/>
</dbReference>
<feature type="domain" description="DUF7099" evidence="2">
    <location>
        <begin position="679"/>
        <end position="1047"/>
    </location>
</feature>